<gene>
    <name evidence="2" type="ORF">LSH36_246g00009</name>
</gene>
<accession>A0AAD9N5M0</accession>
<sequence>MTNKRKYLDFQSDPGYCNCANICSGEERGMSINSEKLGLEHTSSDNGTTGENTLVTEELAVKLKPKKPVTKKKTFFTKATFTESVIFSEAIKRPIWRGEISVDQQVVRNTGYICNLLEELINHDRDALLDFVQTALRLHPHLQDLLFVEGAPTEPPSSSNMEDIPWCRCGCCRQMPRPEEKLCCCCTAARDINDLVL</sequence>
<dbReference type="InterPro" id="IPR046815">
    <property type="entry name" value="P2RX7_C"/>
</dbReference>
<comment type="caution">
    <text evidence="2">The sequence shown here is derived from an EMBL/GenBank/DDBJ whole genome shotgun (WGS) entry which is preliminary data.</text>
</comment>
<organism evidence="2 3">
    <name type="scientific">Paralvinella palmiformis</name>
    <dbReference type="NCBI Taxonomy" id="53620"/>
    <lineage>
        <taxon>Eukaryota</taxon>
        <taxon>Metazoa</taxon>
        <taxon>Spiralia</taxon>
        <taxon>Lophotrochozoa</taxon>
        <taxon>Annelida</taxon>
        <taxon>Polychaeta</taxon>
        <taxon>Sedentaria</taxon>
        <taxon>Canalipalpata</taxon>
        <taxon>Terebellida</taxon>
        <taxon>Terebelliformia</taxon>
        <taxon>Alvinellidae</taxon>
        <taxon>Paralvinella</taxon>
    </lineage>
</organism>
<proteinExistence type="predicted"/>
<name>A0AAD9N5M0_9ANNE</name>
<evidence type="ECO:0000313" key="2">
    <source>
        <dbReference type="EMBL" id="KAK2155184.1"/>
    </source>
</evidence>
<feature type="domain" description="P2X purinoreceptor 7 intracellular" evidence="1">
    <location>
        <begin position="154"/>
        <end position="187"/>
    </location>
</feature>
<dbReference type="Proteomes" id="UP001208570">
    <property type="component" value="Unassembled WGS sequence"/>
</dbReference>
<dbReference type="Pfam" id="PF20478">
    <property type="entry name" value="P2RX7_C"/>
    <property type="match status" value="1"/>
</dbReference>
<dbReference type="AlphaFoldDB" id="A0AAD9N5M0"/>
<evidence type="ECO:0000259" key="1">
    <source>
        <dbReference type="Pfam" id="PF20478"/>
    </source>
</evidence>
<keyword evidence="3" id="KW-1185">Reference proteome</keyword>
<evidence type="ECO:0000313" key="3">
    <source>
        <dbReference type="Proteomes" id="UP001208570"/>
    </source>
</evidence>
<protein>
    <recommendedName>
        <fullName evidence="1">P2X purinoreceptor 7 intracellular domain-containing protein</fullName>
    </recommendedName>
</protein>
<dbReference type="EMBL" id="JAODUP010000246">
    <property type="protein sequence ID" value="KAK2155184.1"/>
    <property type="molecule type" value="Genomic_DNA"/>
</dbReference>
<reference evidence="2" key="1">
    <citation type="journal article" date="2023" name="Mol. Biol. Evol.">
        <title>Third-Generation Sequencing Reveals the Adaptive Role of the Epigenome in Three Deep-Sea Polychaetes.</title>
        <authorList>
            <person name="Perez M."/>
            <person name="Aroh O."/>
            <person name="Sun Y."/>
            <person name="Lan Y."/>
            <person name="Juniper S.K."/>
            <person name="Young C.R."/>
            <person name="Angers B."/>
            <person name="Qian P.Y."/>
        </authorList>
    </citation>
    <scope>NUCLEOTIDE SEQUENCE</scope>
    <source>
        <strain evidence="2">P08H-3</strain>
    </source>
</reference>